<dbReference type="RefSeq" id="WP_192023657.1">
    <property type="nucleotide sequence ID" value="NZ_JACYTN010000001.1"/>
</dbReference>
<protein>
    <submittedName>
        <fullName evidence="1">Uncharacterized protein</fullName>
    </submittedName>
</protein>
<proteinExistence type="predicted"/>
<accession>A0ABR9ATM9</accession>
<keyword evidence="2" id="KW-1185">Reference proteome</keyword>
<name>A0ABR9ATM9_9BACL</name>
<comment type="caution">
    <text evidence="1">The sequence shown here is derived from an EMBL/GenBank/DDBJ whole genome shotgun (WGS) entry which is preliminary data.</text>
</comment>
<gene>
    <name evidence="1" type="ORF">IFO66_02905</name>
</gene>
<dbReference type="EMBL" id="JACYTN010000001">
    <property type="protein sequence ID" value="MBD8497246.1"/>
    <property type="molecule type" value="Genomic_DNA"/>
</dbReference>
<evidence type="ECO:0000313" key="2">
    <source>
        <dbReference type="Proteomes" id="UP000634529"/>
    </source>
</evidence>
<dbReference type="Proteomes" id="UP000634529">
    <property type="component" value="Unassembled WGS sequence"/>
</dbReference>
<organism evidence="1 2">
    <name type="scientific">Paenibacillus arenosi</name>
    <dbReference type="NCBI Taxonomy" id="2774142"/>
    <lineage>
        <taxon>Bacteria</taxon>
        <taxon>Bacillati</taxon>
        <taxon>Bacillota</taxon>
        <taxon>Bacilli</taxon>
        <taxon>Bacillales</taxon>
        <taxon>Paenibacillaceae</taxon>
        <taxon>Paenibacillus</taxon>
    </lineage>
</organism>
<reference evidence="1 2" key="1">
    <citation type="submission" date="2020-09" db="EMBL/GenBank/DDBJ databases">
        <title>Paenibacillus sp. CAU 1523 isolated from sand of Haeundae Beach.</title>
        <authorList>
            <person name="Kim W."/>
        </authorList>
    </citation>
    <scope>NUCLEOTIDE SEQUENCE [LARGE SCALE GENOMIC DNA]</scope>
    <source>
        <strain evidence="1 2">CAU 1523</strain>
    </source>
</reference>
<evidence type="ECO:0000313" key="1">
    <source>
        <dbReference type="EMBL" id="MBD8497246.1"/>
    </source>
</evidence>
<sequence>MGVGFTALLHFSKDLDYQKFANDIGNNNLFPQLNLINNEYKNLNAKLSVFDNKYITLDYGTVDLSFNEYNVACIRIDRYWSHFLSHNETRLLLKGICFEIAKYFNQDRVVYLPDHWGLDYVFSEYCIEEIIESLNKRFGNPPNEIESIYKEFEEHIETDGYYIEIFNS</sequence>